<proteinExistence type="predicted"/>
<evidence type="ECO:0000313" key="2">
    <source>
        <dbReference type="EMBL" id="KXG50145.1"/>
    </source>
</evidence>
<name>A0A135LME9_PENPA</name>
<protein>
    <submittedName>
        <fullName evidence="2">Uncharacterized protein</fullName>
    </submittedName>
</protein>
<dbReference type="RefSeq" id="XP_040648681.1">
    <property type="nucleotide sequence ID" value="XM_040793826.1"/>
</dbReference>
<feature type="compositionally biased region" description="Polar residues" evidence="1">
    <location>
        <begin position="165"/>
        <end position="175"/>
    </location>
</feature>
<dbReference type="AlphaFoldDB" id="A0A135LME9"/>
<dbReference type="EMBL" id="LHQR01000048">
    <property type="protein sequence ID" value="KXG50145.1"/>
    <property type="molecule type" value="Genomic_DNA"/>
</dbReference>
<dbReference type="OMA" id="ERENWFL"/>
<sequence>MTSQVDADIRSSLLNISRLVREVGDREISRVIEEIIQCPDQIVALHDAFRRKLKRRSRKSDSELALKERENWFLNFSSTKGEKLKSTTANALARLTRNWDLSTEQIKNLLVCSVLWAKSPGLFWTGGPSDENITRRCYNDLNAIDELSPLRRRILLVTISQQVQQTQKAQPNTEPTGRKRSRGTTDWHRRDQECLHNAMCSLTQQLWPDLTAEKQQKIQDKITRYSLAGWKWRQLKAKEMILAFQNINVTQYGPSIKRLVG</sequence>
<accession>A0A135LME9</accession>
<keyword evidence="3" id="KW-1185">Reference proteome</keyword>
<organism evidence="2 3">
    <name type="scientific">Penicillium patulum</name>
    <name type="common">Penicillium griseofulvum</name>
    <dbReference type="NCBI Taxonomy" id="5078"/>
    <lineage>
        <taxon>Eukaryota</taxon>
        <taxon>Fungi</taxon>
        <taxon>Dikarya</taxon>
        <taxon>Ascomycota</taxon>
        <taxon>Pezizomycotina</taxon>
        <taxon>Eurotiomycetes</taxon>
        <taxon>Eurotiomycetidae</taxon>
        <taxon>Eurotiales</taxon>
        <taxon>Aspergillaceae</taxon>
        <taxon>Penicillium</taxon>
    </lineage>
</organism>
<reference evidence="2 3" key="1">
    <citation type="journal article" date="2016" name="BMC Genomics">
        <title>Genome sequencing and secondary metabolism of the postharvest pathogen Penicillium griseofulvum.</title>
        <authorList>
            <person name="Banani H."/>
            <person name="Marcet-Houben M."/>
            <person name="Ballester A.R."/>
            <person name="Abbruscato P."/>
            <person name="Gonzalez-Candelas L."/>
            <person name="Gabaldon T."/>
            <person name="Spadaro D."/>
        </authorList>
    </citation>
    <scope>NUCLEOTIDE SEQUENCE [LARGE SCALE GENOMIC DNA]</scope>
    <source>
        <strain evidence="2 3">PG3</strain>
    </source>
</reference>
<dbReference type="OrthoDB" id="4509088at2759"/>
<feature type="region of interest" description="Disordered" evidence="1">
    <location>
        <begin position="165"/>
        <end position="187"/>
    </location>
</feature>
<evidence type="ECO:0000313" key="3">
    <source>
        <dbReference type="Proteomes" id="UP000070168"/>
    </source>
</evidence>
<gene>
    <name evidence="2" type="ORF">PGRI_061120</name>
</gene>
<dbReference type="Proteomes" id="UP000070168">
    <property type="component" value="Unassembled WGS sequence"/>
</dbReference>
<dbReference type="GeneID" id="63709126"/>
<comment type="caution">
    <text evidence="2">The sequence shown here is derived from an EMBL/GenBank/DDBJ whole genome shotgun (WGS) entry which is preliminary data.</text>
</comment>
<evidence type="ECO:0000256" key="1">
    <source>
        <dbReference type="SAM" id="MobiDB-lite"/>
    </source>
</evidence>